<evidence type="ECO:0000313" key="4">
    <source>
        <dbReference type="Proteomes" id="UP000681720"/>
    </source>
</evidence>
<feature type="domain" description="RDRP core" evidence="2">
    <location>
        <begin position="8"/>
        <end position="159"/>
    </location>
</feature>
<dbReference type="PANTHER" id="PTHR23079:SF55">
    <property type="entry name" value="RNA-DIRECTED RNA POLYMERASE"/>
    <property type="match status" value="1"/>
</dbReference>
<dbReference type="GO" id="GO:0030422">
    <property type="term" value="P:siRNA processing"/>
    <property type="evidence" value="ECO:0007669"/>
    <property type="project" value="TreeGrafter"/>
</dbReference>
<name>A0A8S3JLY4_9BILA</name>
<accession>A0A8S3JLY4</accession>
<comment type="similarity">
    <text evidence="1">Belongs to the RdRP family.</text>
</comment>
<dbReference type="PANTHER" id="PTHR23079">
    <property type="entry name" value="RNA-DEPENDENT RNA POLYMERASE"/>
    <property type="match status" value="1"/>
</dbReference>
<gene>
    <name evidence="3" type="ORF">GIL414_LOCUS83423</name>
</gene>
<dbReference type="Proteomes" id="UP000681720">
    <property type="component" value="Unassembled WGS sequence"/>
</dbReference>
<dbReference type="GO" id="GO:0003723">
    <property type="term" value="F:RNA binding"/>
    <property type="evidence" value="ECO:0007669"/>
    <property type="project" value="UniProtKB-KW"/>
</dbReference>
<keyword evidence="1" id="KW-0694">RNA-binding</keyword>
<protein>
    <recommendedName>
        <fullName evidence="1">RNA-dependent RNA polymerase</fullName>
        <ecNumber evidence="1">2.7.7.48</ecNumber>
    </recommendedName>
</protein>
<feature type="non-terminal residue" evidence="3">
    <location>
        <position position="163"/>
    </location>
</feature>
<dbReference type="InterPro" id="IPR007855">
    <property type="entry name" value="RDRP"/>
</dbReference>
<reference evidence="3" key="1">
    <citation type="submission" date="2021-02" db="EMBL/GenBank/DDBJ databases">
        <authorList>
            <person name="Nowell W R."/>
        </authorList>
    </citation>
    <scope>NUCLEOTIDE SEQUENCE</scope>
</reference>
<dbReference type="GO" id="GO:0003968">
    <property type="term" value="F:RNA-directed RNA polymerase activity"/>
    <property type="evidence" value="ECO:0007669"/>
    <property type="project" value="UniProtKB-KW"/>
</dbReference>
<dbReference type="AlphaFoldDB" id="A0A8S3JLY4"/>
<feature type="non-terminal residue" evidence="3">
    <location>
        <position position="1"/>
    </location>
</feature>
<dbReference type="EMBL" id="CAJOBJ010363022">
    <property type="protein sequence ID" value="CAF5219318.1"/>
    <property type="molecule type" value="Genomic_DNA"/>
</dbReference>
<evidence type="ECO:0000259" key="2">
    <source>
        <dbReference type="Pfam" id="PF05183"/>
    </source>
</evidence>
<evidence type="ECO:0000313" key="3">
    <source>
        <dbReference type="EMBL" id="CAF5219318.1"/>
    </source>
</evidence>
<dbReference type="GO" id="GO:0031380">
    <property type="term" value="C:nuclear RNA-directed RNA polymerase complex"/>
    <property type="evidence" value="ECO:0007669"/>
    <property type="project" value="TreeGrafter"/>
</dbReference>
<comment type="catalytic activity">
    <reaction evidence="1">
        <text>RNA(n) + a ribonucleoside 5'-triphosphate = RNA(n+1) + diphosphate</text>
        <dbReference type="Rhea" id="RHEA:21248"/>
        <dbReference type="Rhea" id="RHEA-COMP:14527"/>
        <dbReference type="Rhea" id="RHEA-COMP:17342"/>
        <dbReference type="ChEBI" id="CHEBI:33019"/>
        <dbReference type="ChEBI" id="CHEBI:61557"/>
        <dbReference type="ChEBI" id="CHEBI:140395"/>
        <dbReference type="EC" id="2.7.7.48"/>
    </reaction>
</comment>
<dbReference type="Pfam" id="PF05183">
    <property type="entry name" value="RdRP"/>
    <property type="match status" value="1"/>
</dbReference>
<evidence type="ECO:0000256" key="1">
    <source>
        <dbReference type="RuleBase" id="RU363098"/>
    </source>
</evidence>
<keyword evidence="1" id="KW-0696">RNA-directed RNA polymerase</keyword>
<keyword evidence="1" id="KW-0548">Nucleotidyltransferase</keyword>
<organism evidence="3 4">
    <name type="scientific">Rotaria magnacalcarata</name>
    <dbReference type="NCBI Taxonomy" id="392030"/>
    <lineage>
        <taxon>Eukaryota</taxon>
        <taxon>Metazoa</taxon>
        <taxon>Spiralia</taxon>
        <taxon>Gnathifera</taxon>
        <taxon>Rotifera</taxon>
        <taxon>Eurotatoria</taxon>
        <taxon>Bdelloidea</taxon>
        <taxon>Philodinida</taxon>
        <taxon>Philodinidae</taxon>
        <taxon>Rotaria</taxon>
    </lineage>
</organism>
<proteinExistence type="inferred from homology"/>
<dbReference type="EC" id="2.7.7.48" evidence="1"/>
<sequence>INPYRQFSAIQIRYGGCKGVISVNPDLDNSPHQLRIRQSMRKFKCSHDILELCRISKPRPLYLNRQIIVLLSHREIDDRTFLLLQHQHQQYLSESLVYPTRAYELLAEKINRSLFPLRTLVNAAHLNLIQEPFFRQLIITTSKFELAQMRERTRLKLPKNSAR</sequence>
<comment type="caution">
    <text evidence="3">The sequence shown here is derived from an EMBL/GenBank/DDBJ whole genome shotgun (WGS) entry which is preliminary data.</text>
</comment>
<dbReference type="InterPro" id="IPR057596">
    <property type="entry name" value="RDRP_core"/>
</dbReference>
<keyword evidence="1" id="KW-0808">Transferase</keyword>